<accession>A0A2H4J465</accession>
<dbReference type="EMBL" id="MF417880">
    <property type="protein sequence ID" value="ASN68743.1"/>
    <property type="molecule type" value="Genomic_DNA"/>
</dbReference>
<feature type="compositionally biased region" description="Low complexity" evidence="1">
    <location>
        <begin position="60"/>
        <end position="78"/>
    </location>
</feature>
<reference evidence="2" key="1">
    <citation type="submission" date="2017-06" db="EMBL/GenBank/DDBJ databases">
        <title>Novel phages from South African skin metaviromes.</title>
        <authorList>
            <person name="van Zyl L.J."/>
            <person name="Abrahams Y."/>
            <person name="Stander E.A."/>
            <person name="Kirby B.M."/>
            <person name="Clavaud C."/>
            <person name="Farcet C."/>
            <person name="Breton L."/>
            <person name="Trindade M.I."/>
        </authorList>
    </citation>
    <scope>NUCLEOTIDE SEQUENCE</scope>
</reference>
<sequence length="132" mass="14951">MTELCDLIIFWDALNRILAGKPLIVSRNMPITYDLVALEAGRTRGSIRADRPQFAALRQAVRDAAAAQKPPPKKASAQQEKDKLKAKNREIADLKNECDGVRSRELMLVRYIDELEREIVRLRKPRLVSSIG</sequence>
<protein>
    <submittedName>
        <fullName evidence="2">Uncharacterized protein</fullName>
    </submittedName>
</protein>
<feature type="compositionally biased region" description="Basic and acidic residues" evidence="1">
    <location>
        <begin position="79"/>
        <end position="88"/>
    </location>
</feature>
<feature type="region of interest" description="Disordered" evidence="1">
    <location>
        <begin position="60"/>
        <end position="88"/>
    </location>
</feature>
<name>A0A2H4J465_9CAUD</name>
<organism evidence="2">
    <name type="scientific">uncultured Caudovirales phage</name>
    <dbReference type="NCBI Taxonomy" id="2100421"/>
    <lineage>
        <taxon>Viruses</taxon>
        <taxon>Duplodnaviria</taxon>
        <taxon>Heunggongvirae</taxon>
        <taxon>Uroviricota</taxon>
        <taxon>Caudoviricetes</taxon>
        <taxon>Peduoviridae</taxon>
        <taxon>Maltschvirus</taxon>
        <taxon>Maltschvirus maltsch</taxon>
    </lineage>
</organism>
<evidence type="ECO:0000256" key="1">
    <source>
        <dbReference type="SAM" id="MobiDB-lite"/>
    </source>
</evidence>
<proteinExistence type="predicted"/>
<evidence type="ECO:0000313" key="2">
    <source>
        <dbReference type="EMBL" id="ASN68743.1"/>
    </source>
</evidence>
<gene>
    <name evidence="2" type="ORF">9F5_56</name>
</gene>